<reference evidence="1 2" key="1">
    <citation type="journal article" date="2008" name="Proc. Natl. Acad. Sci. U.S.A.">
        <title>The genome of Cyanothece 51142, a unicellular diazotrophic cyanobacterium important in the marine nitrogen cycle.</title>
        <authorList>
            <person name="Welsh E.A."/>
            <person name="Liberton M."/>
            <person name="Stoeckel J."/>
            <person name="Loh T."/>
            <person name="Elvitigala T."/>
            <person name="Wang C."/>
            <person name="Wollam A."/>
            <person name="Fulton R.S."/>
            <person name="Clifton S.W."/>
            <person name="Jacobs J.M."/>
            <person name="Aurora R."/>
            <person name="Ghosh B.K."/>
            <person name="Sherman L.A."/>
            <person name="Smith R.D."/>
            <person name="Wilson R.K."/>
            <person name="Pakrasi H.B."/>
        </authorList>
    </citation>
    <scope>NUCLEOTIDE SEQUENCE [LARGE SCALE GENOMIC DNA]</scope>
    <source>
        <strain evidence="2">ATCC 51142 / BH68</strain>
    </source>
</reference>
<proteinExistence type="predicted"/>
<protein>
    <recommendedName>
        <fullName evidence="3">DUF29 domain-containing protein</fullName>
    </recommendedName>
</protein>
<evidence type="ECO:0000313" key="1">
    <source>
        <dbReference type="EMBL" id="ACB52644.1"/>
    </source>
</evidence>
<name>B1WY60_CROS5</name>
<dbReference type="PANTHER" id="PTHR34235:SF3">
    <property type="entry name" value="SLR1203 PROTEIN"/>
    <property type="match status" value="1"/>
</dbReference>
<dbReference type="Pfam" id="PF01724">
    <property type="entry name" value="DUF29"/>
    <property type="match status" value="1"/>
</dbReference>
<keyword evidence="2" id="KW-1185">Reference proteome</keyword>
<dbReference type="HOGENOM" id="CLU_116670_1_0_3"/>
<dbReference type="OrthoDB" id="427512at2"/>
<dbReference type="PANTHER" id="PTHR34235">
    <property type="entry name" value="SLR1203 PROTEIN-RELATED"/>
    <property type="match status" value="1"/>
</dbReference>
<evidence type="ECO:0008006" key="3">
    <source>
        <dbReference type="Google" id="ProtNLM"/>
    </source>
</evidence>
<dbReference type="Gene3D" id="1.20.1220.20">
    <property type="entry name" value="Uncharcterised protein PF01724"/>
    <property type="match status" value="1"/>
</dbReference>
<evidence type="ECO:0000313" key="2">
    <source>
        <dbReference type="Proteomes" id="UP000001203"/>
    </source>
</evidence>
<dbReference type="EMBL" id="CP000806">
    <property type="protein sequence ID" value="ACB52644.1"/>
    <property type="molecule type" value="Genomic_DNA"/>
</dbReference>
<dbReference type="InterPro" id="IPR002636">
    <property type="entry name" value="DUF29"/>
</dbReference>
<dbReference type="Proteomes" id="UP000001203">
    <property type="component" value="Chromosome circular"/>
</dbReference>
<dbReference type="RefSeq" id="WP_009547919.1">
    <property type="nucleotide sequence ID" value="NC_010546.1"/>
</dbReference>
<accession>B1WY60</accession>
<dbReference type="AlphaFoldDB" id="B1WY60"/>
<sequence length="156" mass="18394">MRSVEKDNKTLYELDFGEWVDQQVIALKNKDVSALDWSNLQEEIESLGVSDKRAINSLTRQLLIHLLLYAYWTINRDFYLSGWKIEINNFRNDLSDFLDSKNYDQHFENNLDKNYNKALKQVNLKAESANLSFNLPLKCPLTIEQILDDDWYPSLI</sequence>
<dbReference type="eggNOG" id="COG2442">
    <property type="taxonomic scope" value="Bacteria"/>
</dbReference>
<dbReference type="KEGG" id="cyt:cce_3296"/>
<organism evidence="1 2">
    <name type="scientific">Crocosphaera subtropica (strain ATCC 51142 / BH68)</name>
    <name type="common">Cyanothece sp. (strain ATCC 51142)</name>
    <dbReference type="NCBI Taxonomy" id="43989"/>
    <lineage>
        <taxon>Bacteria</taxon>
        <taxon>Bacillati</taxon>
        <taxon>Cyanobacteriota</taxon>
        <taxon>Cyanophyceae</taxon>
        <taxon>Oscillatoriophycideae</taxon>
        <taxon>Chroococcales</taxon>
        <taxon>Aphanothecaceae</taxon>
        <taxon>Crocosphaera</taxon>
        <taxon>Crocosphaera subtropica</taxon>
    </lineage>
</organism>
<gene>
    <name evidence="1" type="ordered locus">cce_3296</name>
</gene>
<dbReference type="STRING" id="43989.cce_3296"/>